<keyword evidence="3" id="KW-1185">Reference proteome</keyword>
<sequence>MSIKPRNRPYTSPTYPHRSPMRTSGGNDRTTPFAMPSHIARCHLISPSTPRLPPPTTTPLKPGFRWARSQRHVHPTPGGTVVFRTARGFGNLTGGAAGTNGGVGPAFVFWKCWRDWCGVVVRVRIAGGRKIVRVPRCCRGCTYEYKDGNSVC</sequence>
<dbReference type="Proteomes" id="UP000799444">
    <property type="component" value="Unassembled WGS sequence"/>
</dbReference>
<protein>
    <submittedName>
        <fullName evidence="2">Uncharacterized protein</fullName>
    </submittedName>
</protein>
<name>A0A9P4UZL3_9PLEO</name>
<organism evidence="2 3">
    <name type="scientific">Polyplosphaeria fusca</name>
    <dbReference type="NCBI Taxonomy" id="682080"/>
    <lineage>
        <taxon>Eukaryota</taxon>
        <taxon>Fungi</taxon>
        <taxon>Dikarya</taxon>
        <taxon>Ascomycota</taxon>
        <taxon>Pezizomycotina</taxon>
        <taxon>Dothideomycetes</taxon>
        <taxon>Pleosporomycetidae</taxon>
        <taxon>Pleosporales</taxon>
        <taxon>Tetraplosphaeriaceae</taxon>
        <taxon>Polyplosphaeria</taxon>
    </lineage>
</organism>
<accession>A0A9P4UZL3</accession>
<comment type="caution">
    <text evidence="2">The sequence shown here is derived from an EMBL/GenBank/DDBJ whole genome shotgun (WGS) entry which is preliminary data.</text>
</comment>
<proteinExistence type="predicted"/>
<feature type="region of interest" description="Disordered" evidence="1">
    <location>
        <begin position="1"/>
        <end position="30"/>
    </location>
</feature>
<gene>
    <name evidence="2" type="ORF">EJ04DRAFT_14701</name>
</gene>
<reference evidence="2" key="1">
    <citation type="journal article" date="2020" name="Stud. Mycol.">
        <title>101 Dothideomycetes genomes: a test case for predicting lifestyles and emergence of pathogens.</title>
        <authorList>
            <person name="Haridas S."/>
            <person name="Albert R."/>
            <person name="Binder M."/>
            <person name="Bloem J."/>
            <person name="Labutti K."/>
            <person name="Salamov A."/>
            <person name="Andreopoulos B."/>
            <person name="Baker S."/>
            <person name="Barry K."/>
            <person name="Bills G."/>
            <person name="Bluhm B."/>
            <person name="Cannon C."/>
            <person name="Castanera R."/>
            <person name="Culley D."/>
            <person name="Daum C."/>
            <person name="Ezra D."/>
            <person name="Gonzalez J."/>
            <person name="Henrissat B."/>
            <person name="Kuo A."/>
            <person name="Liang C."/>
            <person name="Lipzen A."/>
            <person name="Lutzoni F."/>
            <person name="Magnuson J."/>
            <person name="Mondo S."/>
            <person name="Nolan M."/>
            <person name="Ohm R."/>
            <person name="Pangilinan J."/>
            <person name="Park H.-J."/>
            <person name="Ramirez L."/>
            <person name="Alfaro M."/>
            <person name="Sun H."/>
            <person name="Tritt A."/>
            <person name="Yoshinaga Y."/>
            <person name="Zwiers L.-H."/>
            <person name="Turgeon B."/>
            <person name="Goodwin S."/>
            <person name="Spatafora J."/>
            <person name="Crous P."/>
            <person name="Grigoriev I."/>
        </authorList>
    </citation>
    <scope>NUCLEOTIDE SEQUENCE</scope>
    <source>
        <strain evidence="2">CBS 125425</strain>
    </source>
</reference>
<dbReference type="AlphaFoldDB" id="A0A9P4UZL3"/>
<dbReference type="EMBL" id="ML996200">
    <property type="protein sequence ID" value="KAF2731236.1"/>
    <property type="molecule type" value="Genomic_DNA"/>
</dbReference>
<evidence type="ECO:0000313" key="3">
    <source>
        <dbReference type="Proteomes" id="UP000799444"/>
    </source>
</evidence>
<evidence type="ECO:0000256" key="1">
    <source>
        <dbReference type="SAM" id="MobiDB-lite"/>
    </source>
</evidence>
<feature type="compositionally biased region" description="Polar residues" evidence="1">
    <location>
        <begin position="21"/>
        <end position="30"/>
    </location>
</feature>
<evidence type="ECO:0000313" key="2">
    <source>
        <dbReference type="EMBL" id="KAF2731236.1"/>
    </source>
</evidence>